<keyword evidence="1" id="KW-0145">Chemotaxis</keyword>
<dbReference type="SUPFAM" id="SSF52172">
    <property type="entry name" value="CheY-like"/>
    <property type="match status" value="1"/>
</dbReference>
<evidence type="ECO:0000256" key="4">
    <source>
        <dbReference type="SAM" id="MobiDB-lite"/>
    </source>
</evidence>
<gene>
    <name evidence="6" type="ordered locus">GSU0405</name>
</gene>
<dbReference type="EMBL" id="AE017180">
    <property type="protein sequence ID" value="AAR33737.1"/>
    <property type="molecule type" value="Genomic_DNA"/>
</dbReference>
<organism evidence="6 7">
    <name type="scientific">Geobacter sulfurreducens (strain ATCC 51573 / DSM 12127 / PCA)</name>
    <dbReference type="NCBI Taxonomy" id="243231"/>
    <lineage>
        <taxon>Bacteria</taxon>
        <taxon>Pseudomonadati</taxon>
        <taxon>Thermodesulfobacteriota</taxon>
        <taxon>Desulfuromonadia</taxon>
        <taxon>Geobacterales</taxon>
        <taxon>Geobacteraceae</taxon>
        <taxon>Geobacter</taxon>
    </lineage>
</organism>
<feature type="region of interest" description="Disordered" evidence="4">
    <location>
        <begin position="213"/>
        <end position="243"/>
    </location>
</feature>
<dbReference type="EnsemblBacteria" id="AAR33737">
    <property type="protein sequence ID" value="AAR33737"/>
    <property type="gene ID" value="GSU0405"/>
</dbReference>
<dbReference type="RefSeq" id="WP_010941073.1">
    <property type="nucleotide sequence ID" value="NC_002939.5"/>
</dbReference>
<name>Q74G44_GEOSL</name>
<keyword evidence="2" id="KW-0597">Phosphoprotein</keyword>
<dbReference type="STRING" id="243231.GSU0405"/>
<dbReference type="Gene3D" id="3.40.50.2300">
    <property type="match status" value="1"/>
</dbReference>
<dbReference type="InterPro" id="IPR011006">
    <property type="entry name" value="CheY-like_superfamily"/>
</dbReference>
<dbReference type="SUPFAM" id="SSF103039">
    <property type="entry name" value="CheC-like"/>
    <property type="match status" value="1"/>
</dbReference>
<dbReference type="SMART" id="SM00448">
    <property type="entry name" value="REC"/>
    <property type="match status" value="1"/>
</dbReference>
<reference evidence="6 7" key="1">
    <citation type="journal article" date="2003" name="Science">
        <title>Genome of Geobacter sulfurreducens: metal reduction in subsurface environments.</title>
        <authorList>
            <person name="Methe B.A."/>
            <person name="Nelson K.E."/>
            <person name="Eisen J.A."/>
            <person name="Paulsen I.T."/>
            <person name="Nelson W."/>
            <person name="Heidelberg J.F."/>
            <person name="Wu D."/>
            <person name="Wu M."/>
            <person name="Ward N."/>
            <person name="Beanan M.J."/>
            <person name="Dodson R.J."/>
            <person name="Madupu R."/>
            <person name="Brinkac L.M."/>
            <person name="Daugherty S.C."/>
            <person name="DeBoy R.T."/>
            <person name="Durkin A.S."/>
            <person name="Gwinn M."/>
            <person name="Kolonay J.F."/>
            <person name="Sullivan S.A."/>
            <person name="Haft D.H."/>
            <person name="Selengut J."/>
            <person name="Davidsen T.M."/>
            <person name="Zafar N."/>
            <person name="White O."/>
            <person name="Tran B."/>
            <person name="Romero C."/>
            <person name="Forberger H.A."/>
            <person name="Weidman J."/>
            <person name="Khouri H."/>
            <person name="Feldblyum T.V."/>
            <person name="Utterback T.R."/>
            <person name="Van Aken S.E."/>
            <person name="Lovley D.R."/>
            <person name="Fraser C.M."/>
        </authorList>
    </citation>
    <scope>NUCLEOTIDE SEQUENCE [LARGE SCALE GENOMIC DNA]</scope>
    <source>
        <strain evidence="7">ATCC 51573 / DSM 12127 / PCA</strain>
    </source>
</reference>
<dbReference type="PANTHER" id="PTHR44591">
    <property type="entry name" value="STRESS RESPONSE REGULATOR PROTEIN 1"/>
    <property type="match status" value="1"/>
</dbReference>
<dbReference type="Proteomes" id="UP000000577">
    <property type="component" value="Chromosome"/>
</dbReference>
<dbReference type="GO" id="GO:0032993">
    <property type="term" value="C:protein-DNA complex"/>
    <property type="evidence" value="ECO:0000318"/>
    <property type="project" value="GO_Central"/>
</dbReference>
<dbReference type="Gene3D" id="3.40.1550.10">
    <property type="entry name" value="CheC-like"/>
    <property type="match status" value="1"/>
</dbReference>
<dbReference type="GO" id="GO:0000156">
    <property type="term" value="F:phosphorelay response regulator activity"/>
    <property type="evidence" value="ECO:0000318"/>
    <property type="project" value="GO_Central"/>
</dbReference>
<dbReference type="HOGENOM" id="CLU_758119_0_0_7"/>
<feature type="domain" description="Response regulatory" evidence="5">
    <location>
        <begin position="250"/>
        <end position="366"/>
    </location>
</feature>
<feature type="compositionally biased region" description="Acidic residues" evidence="4">
    <location>
        <begin position="213"/>
        <end position="229"/>
    </location>
</feature>
<dbReference type="AlphaFoldDB" id="Q74G44"/>
<dbReference type="OrthoDB" id="5428968at2"/>
<dbReference type="InParanoid" id="Q74G44"/>
<evidence type="ECO:0000256" key="3">
    <source>
        <dbReference type="PROSITE-ProRule" id="PRU00169"/>
    </source>
</evidence>
<proteinExistence type="predicted"/>
<evidence type="ECO:0000256" key="2">
    <source>
        <dbReference type="ARBA" id="ARBA00022553"/>
    </source>
</evidence>
<dbReference type="KEGG" id="gsu:GSU0405"/>
<dbReference type="InterPro" id="IPR001789">
    <property type="entry name" value="Sig_transdc_resp-reg_receiver"/>
</dbReference>
<dbReference type="InterPro" id="IPR050595">
    <property type="entry name" value="Bact_response_regulator"/>
</dbReference>
<dbReference type="InterPro" id="IPR028976">
    <property type="entry name" value="CheC-like_sf"/>
</dbReference>
<dbReference type="eggNOG" id="COG0745">
    <property type="taxonomic scope" value="Bacteria"/>
</dbReference>
<dbReference type="PROSITE" id="PS50110">
    <property type="entry name" value="RESPONSE_REGULATORY"/>
    <property type="match status" value="1"/>
</dbReference>
<evidence type="ECO:0000313" key="6">
    <source>
        <dbReference type="EMBL" id="AAR33737.1"/>
    </source>
</evidence>
<dbReference type="GO" id="GO:0000976">
    <property type="term" value="F:transcription cis-regulatory region binding"/>
    <property type="evidence" value="ECO:0000318"/>
    <property type="project" value="GO_Central"/>
</dbReference>
<dbReference type="GO" id="GO:0006935">
    <property type="term" value="P:chemotaxis"/>
    <property type="evidence" value="ECO:0007669"/>
    <property type="project" value="UniProtKB-KW"/>
</dbReference>
<reference evidence="6 7" key="2">
    <citation type="journal article" date="2012" name="BMC Genomics">
        <title>Comparative genomic analysis of Geobacter sulfurreducens KN400, a strain with enhanced capacity for extracellular electron transfer and electricity production.</title>
        <authorList>
            <person name="Butler J.E."/>
            <person name="Young N.D."/>
            <person name="Aklujkar M."/>
            <person name="Lovley D.R."/>
        </authorList>
    </citation>
    <scope>NUCLEOTIDE SEQUENCE [LARGE SCALE GENOMIC DNA]</scope>
    <source>
        <strain evidence="7">ATCC 51573 / DSM 12127 / PCA</strain>
    </source>
</reference>
<dbReference type="GO" id="GO:0005829">
    <property type="term" value="C:cytosol"/>
    <property type="evidence" value="ECO:0000318"/>
    <property type="project" value="GO_Central"/>
</dbReference>
<evidence type="ECO:0000256" key="1">
    <source>
        <dbReference type="ARBA" id="ARBA00022500"/>
    </source>
</evidence>
<keyword evidence="7" id="KW-1185">Reference proteome</keyword>
<dbReference type="GO" id="GO:0006355">
    <property type="term" value="P:regulation of DNA-templated transcription"/>
    <property type="evidence" value="ECO:0000318"/>
    <property type="project" value="GO_Central"/>
</dbReference>
<dbReference type="SMR" id="Q74G44"/>
<dbReference type="Pfam" id="PF00072">
    <property type="entry name" value="Response_reg"/>
    <property type="match status" value="1"/>
</dbReference>
<protein>
    <submittedName>
        <fullName evidence="6">Response regulator</fullName>
    </submittedName>
</protein>
<accession>Q74G44</accession>
<dbReference type="PANTHER" id="PTHR44591:SF3">
    <property type="entry name" value="RESPONSE REGULATORY DOMAIN-CONTAINING PROTEIN"/>
    <property type="match status" value="1"/>
</dbReference>
<evidence type="ECO:0000259" key="5">
    <source>
        <dbReference type="PROSITE" id="PS50110"/>
    </source>
</evidence>
<sequence length="369" mass="40311">MEGFGTLTDVVNNSFRQAAEDSGMLLGQELVIGEADRIATNRQTYFCDMDDVCFVAEVTASGDYAGKFHVVFGLRDAICMSGFLLGIPTARINEKRRLAIMENDDVDAFSEIVNQVVGSFNSVFQPSFGNKVHLKVVPPKKFIPESTELTETEPVPDGEYLLFRGRMELSGMEMGNLDVLIPMDLALLFDPPAEEPEPPVEEIVAEAVDAPDDAEEVEAGAETEADGEAAQEPAAAAAGAPRPVDENCRRVLILEDDESDRQRIRELLEEKGYEPVEAGLDADIREIFSQGGVRLVVLGIHNGDDRDMAVCIKIKAIAQGDTLPIIMCAREWTRSAVLKAVKYGARDIIVKPYQSDEVVAKVAKFLKAA</sequence>
<feature type="compositionally biased region" description="Low complexity" evidence="4">
    <location>
        <begin position="230"/>
        <end position="241"/>
    </location>
</feature>
<comment type="caution">
    <text evidence="3">Lacks conserved residue(s) required for the propagation of feature annotation.</text>
</comment>
<evidence type="ECO:0000313" key="7">
    <source>
        <dbReference type="Proteomes" id="UP000000577"/>
    </source>
</evidence>
<dbReference type="PATRIC" id="fig|243231.5.peg.403"/>